<keyword evidence="1 2" id="KW-0694">RNA-binding</keyword>
<dbReference type="SMART" id="SM01103">
    <property type="entry name" value="CRS1_YhbY"/>
    <property type="match status" value="1"/>
</dbReference>
<accession>A0A7G9GUQ2</accession>
<dbReference type="RefSeq" id="WP_101474089.1">
    <property type="nucleotide sequence ID" value="NZ_CP060637.1"/>
</dbReference>
<dbReference type="SUPFAM" id="SSF75471">
    <property type="entry name" value="YhbY-like"/>
    <property type="match status" value="1"/>
</dbReference>
<dbReference type="AlphaFoldDB" id="A0A7G9GUQ2"/>
<name>A0A7G9GUQ2_9FUSO</name>
<dbReference type="GO" id="GO:0003723">
    <property type="term" value="F:RNA binding"/>
    <property type="evidence" value="ECO:0007669"/>
    <property type="project" value="UniProtKB-UniRule"/>
</dbReference>
<dbReference type="InterPro" id="IPR051925">
    <property type="entry name" value="RNA-binding_domain"/>
</dbReference>
<protein>
    <submittedName>
        <fullName evidence="4">Ribosome assembly RNA-binding protein YhbY</fullName>
    </submittedName>
</protein>
<feature type="domain" description="CRM" evidence="3">
    <location>
        <begin position="1"/>
        <end position="97"/>
    </location>
</feature>
<evidence type="ECO:0000259" key="3">
    <source>
        <dbReference type="PROSITE" id="PS51295"/>
    </source>
</evidence>
<dbReference type="InterPro" id="IPR001890">
    <property type="entry name" value="RNA-binding_CRM"/>
</dbReference>
<proteinExistence type="predicted"/>
<sequence>MELTSKRRAYLRKRAHDMDPLVRIGKDGITDNLIQSILDAIDSRELIKVKILQNCEDEKQEIMDKLCSCREFQVVGIIGKTILIFKENKEKPVISLELKGI</sequence>
<dbReference type="Gene3D" id="3.30.110.60">
    <property type="entry name" value="YhbY-like"/>
    <property type="match status" value="1"/>
</dbReference>
<dbReference type="EMBL" id="CP060637">
    <property type="protein sequence ID" value="QNM14534.1"/>
    <property type="molecule type" value="Genomic_DNA"/>
</dbReference>
<organism evidence="4 5">
    <name type="scientific">Fusobacterium hominis</name>
    <dbReference type="NCBI Taxonomy" id="2764326"/>
    <lineage>
        <taxon>Bacteria</taxon>
        <taxon>Fusobacteriati</taxon>
        <taxon>Fusobacteriota</taxon>
        <taxon>Fusobacteriia</taxon>
        <taxon>Fusobacteriales</taxon>
        <taxon>Fusobacteriaceae</taxon>
        <taxon>Fusobacterium</taxon>
    </lineage>
</organism>
<dbReference type="PANTHER" id="PTHR40065:SF3">
    <property type="entry name" value="RNA-BINDING PROTEIN YHBY"/>
    <property type="match status" value="1"/>
</dbReference>
<dbReference type="NCBIfam" id="TIGR00253">
    <property type="entry name" value="RNA_bind_YhbY"/>
    <property type="match status" value="1"/>
</dbReference>
<evidence type="ECO:0000256" key="1">
    <source>
        <dbReference type="ARBA" id="ARBA00022884"/>
    </source>
</evidence>
<dbReference type="PROSITE" id="PS51295">
    <property type="entry name" value="CRM"/>
    <property type="match status" value="1"/>
</dbReference>
<dbReference type="Pfam" id="PF01985">
    <property type="entry name" value="CRS1_YhbY"/>
    <property type="match status" value="1"/>
</dbReference>
<reference evidence="4 5" key="1">
    <citation type="submission" date="2020-08" db="EMBL/GenBank/DDBJ databases">
        <authorList>
            <person name="Liu C."/>
            <person name="Sun Q."/>
        </authorList>
    </citation>
    <scope>NUCLEOTIDE SEQUENCE [LARGE SCALE GENOMIC DNA]</scope>
    <source>
        <strain evidence="4 5">NSJ-57</strain>
    </source>
</reference>
<dbReference type="PANTHER" id="PTHR40065">
    <property type="entry name" value="RNA-BINDING PROTEIN YHBY"/>
    <property type="match status" value="1"/>
</dbReference>
<dbReference type="InterPro" id="IPR035920">
    <property type="entry name" value="YhbY-like_sf"/>
</dbReference>
<evidence type="ECO:0000313" key="5">
    <source>
        <dbReference type="Proteomes" id="UP000515913"/>
    </source>
</evidence>
<evidence type="ECO:0000256" key="2">
    <source>
        <dbReference type="PROSITE-ProRule" id="PRU00626"/>
    </source>
</evidence>
<evidence type="ECO:0000313" key="4">
    <source>
        <dbReference type="EMBL" id="QNM14534.1"/>
    </source>
</evidence>
<keyword evidence="5" id="KW-1185">Reference proteome</keyword>
<dbReference type="InterPro" id="IPR017924">
    <property type="entry name" value="RNA-binding_YhbY"/>
</dbReference>
<dbReference type="KEGG" id="fho:H9Q81_05960"/>
<gene>
    <name evidence="4" type="primary">yhbY</name>
    <name evidence="4" type="ORF">H9Q81_05960</name>
</gene>
<dbReference type="Proteomes" id="UP000515913">
    <property type="component" value="Chromosome"/>
</dbReference>